<reference evidence="2" key="1">
    <citation type="submission" date="2019-12" db="EMBL/GenBank/DDBJ databases">
        <title>An insight into the sialome of adult female Ixodes ricinus ticks feeding for 6 days.</title>
        <authorList>
            <person name="Perner J."/>
            <person name="Ribeiro J.M.C."/>
        </authorList>
    </citation>
    <scope>NUCLEOTIDE SEQUENCE</scope>
    <source>
        <strain evidence="2">Semi-engorged</strain>
        <tissue evidence="2">Salivary glands</tissue>
    </source>
</reference>
<dbReference type="EMBL" id="GIFC01011442">
    <property type="protein sequence ID" value="MXU93525.1"/>
    <property type="molecule type" value="Transcribed_RNA"/>
</dbReference>
<keyword evidence="1" id="KW-0732">Signal</keyword>
<name>A0A6B0UV38_IXORI</name>
<evidence type="ECO:0000256" key="1">
    <source>
        <dbReference type="SAM" id="SignalP"/>
    </source>
</evidence>
<proteinExistence type="predicted"/>
<accession>A0A6B0UV38</accession>
<feature type="signal peptide" evidence="1">
    <location>
        <begin position="1"/>
        <end position="27"/>
    </location>
</feature>
<dbReference type="AlphaFoldDB" id="A0A6B0UV38"/>
<protein>
    <submittedName>
        <fullName evidence="2">Putative secreted protein</fullName>
    </submittedName>
</protein>
<sequence>MGLAITDLQFFFCFLLFCVLHFSITTAGEVIATQGSPLSFSPAYAFAEARQRPLQWLSISVTQEKVSNGGCYPARLQSVYTEKQAFFFLHLRLLFSFGPLNDRRLEKSNSKCIHRSPKLISYCSLKGAVQPTWVGMLLILHKLTDMR</sequence>
<organism evidence="2">
    <name type="scientific">Ixodes ricinus</name>
    <name type="common">Common tick</name>
    <name type="synonym">Acarus ricinus</name>
    <dbReference type="NCBI Taxonomy" id="34613"/>
    <lineage>
        <taxon>Eukaryota</taxon>
        <taxon>Metazoa</taxon>
        <taxon>Ecdysozoa</taxon>
        <taxon>Arthropoda</taxon>
        <taxon>Chelicerata</taxon>
        <taxon>Arachnida</taxon>
        <taxon>Acari</taxon>
        <taxon>Parasitiformes</taxon>
        <taxon>Ixodida</taxon>
        <taxon>Ixodoidea</taxon>
        <taxon>Ixodidae</taxon>
        <taxon>Ixodinae</taxon>
        <taxon>Ixodes</taxon>
    </lineage>
</organism>
<evidence type="ECO:0000313" key="2">
    <source>
        <dbReference type="EMBL" id="MXU93525.1"/>
    </source>
</evidence>
<feature type="chain" id="PRO_5025659895" evidence="1">
    <location>
        <begin position="28"/>
        <end position="147"/>
    </location>
</feature>